<dbReference type="RefSeq" id="WP_284305425.1">
    <property type="nucleotide sequence ID" value="NZ_BSUO01000001.1"/>
</dbReference>
<sequence>MNIETTRLRVLLEDAVEHAARHVEAGGLPFVGVVAGDGWVSEPGTNLVVQTGDPSAHAEIVAMRRTLSERGPTALAGTTLLATGEPCALCYRFAADHGVAQVVYAVDDATAARWGFDYRTFEARTPVTRRGGTVHHLTVERGLDPFVRYAHLHSVTS</sequence>
<comment type="caution">
    <text evidence="2">The sequence shown here is derived from an EMBL/GenBank/DDBJ whole genome shotgun (WGS) entry which is preliminary data.</text>
</comment>
<dbReference type="CDD" id="cd01285">
    <property type="entry name" value="nucleoside_deaminase"/>
    <property type="match status" value="1"/>
</dbReference>
<proteinExistence type="predicted"/>
<evidence type="ECO:0000259" key="1">
    <source>
        <dbReference type="PROSITE" id="PS51747"/>
    </source>
</evidence>
<dbReference type="PROSITE" id="PS51747">
    <property type="entry name" value="CYT_DCMP_DEAMINASES_2"/>
    <property type="match status" value="1"/>
</dbReference>
<organism evidence="2 3">
    <name type="scientific">Mobilicoccus caccae</name>
    <dbReference type="NCBI Taxonomy" id="1859295"/>
    <lineage>
        <taxon>Bacteria</taxon>
        <taxon>Bacillati</taxon>
        <taxon>Actinomycetota</taxon>
        <taxon>Actinomycetes</taxon>
        <taxon>Micrococcales</taxon>
        <taxon>Dermatophilaceae</taxon>
        <taxon>Mobilicoccus</taxon>
    </lineage>
</organism>
<feature type="domain" description="CMP/dCMP-type deaminase" evidence="1">
    <location>
        <begin position="6"/>
        <end position="117"/>
    </location>
</feature>
<dbReference type="InterPro" id="IPR016193">
    <property type="entry name" value="Cytidine_deaminase-like"/>
</dbReference>
<dbReference type="PANTHER" id="PTHR11079:SF162">
    <property type="entry name" value="RIBOFLAVIN BIOSYNTHESIS PROTEIN PYRD, CHLOROPLASTIC"/>
    <property type="match status" value="1"/>
</dbReference>
<dbReference type="Pfam" id="PF00383">
    <property type="entry name" value="dCMP_cyt_deam_1"/>
    <property type="match status" value="1"/>
</dbReference>
<evidence type="ECO:0000313" key="2">
    <source>
        <dbReference type="EMBL" id="GMA41938.1"/>
    </source>
</evidence>
<dbReference type="EMBL" id="BSUO01000001">
    <property type="protein sequence ID" value="GMA41938.1"/>
    <property type="molecule type" value="Genomic_DNA"/>
</dbReference>
<dbReference type="SUPFAM" id="SSF53927">
    <property type="entry name" value="Cytidine deaminase-like"/>
    <property type="match status" value="1"/>
</dbReference>
<keyword evidence="3" id="KW-1185">Reference proteome</keyword>
<dbReference type="InterPro" id="IPR002125">
    <property type="entry name" value="CMP_dCMP_dom"/>
</dbReference>
<reference evidence="3" key="1">
    <citation type="journal article" date="2019" name="Int. J. Syst. Evol. Microbiol.">
        <title>The Global Catalogue of Microorganisms (GCM) 10K type strain sequencing project: providing services to taxonomists for standard genome sequencing and annotation.</title>
        <authorList>
            <consortium name="The Broad Institute Genomics Platform"/>
            <consortium name="The Broad Institute Genome Sequencing Center for Infectious Disease"/>
            <person name="Wu L."/>
            <person name="Ma J."/>
        </authorList>
    </citation>
    <scope>NUCLEOTIDE SEQUENCE [LARGE SCALE GENOMIC DNA]</scope>
    <source>
        <strain evidence="3">NBRC 113072</strain>
    </source>
</reference>
<dbReference type="Gene3D" id="3.40.140.10">
    <property type="entry name" value="Cytidine Deaminase, domain 2"/>
    <property type="match status" value="1"/>
</dbReference>
<protein>
    <submittedName>
        <fullName evidence="2">tRNA-specific adenosine deaminase</fullName>
    </submittedName>
</protein>
<dbReference type="PANTHER" id="PTHR11079">
    <property type="entry name" value="CYTOSINE DEAMINASE FAMILY MEMBER"/>
    <property type="match status" value="1"/>
</dbReference>
<evidence type="ECO:0000313" key="3">
    <source>
        <dbReference type="Proteomes" id="UP001157126"/>
    </source>
</evidence>
<name>A0ABQ6IXA9_9MICO</name>
<gene>
    <name evidence="2" type="primary">guaD</name>
    <name evidence="2" type="ORF">GCM10025883_39830</name>
</gene>
<dbReference type="Proteomes" id="UP001157126">
    <property type="component" value="Unassembled WGS sequence"/>
</dbReference>
<accession>A0ABQ6IXA9</accession>